<feature type="transmembrane region" description="Helical" evidence="11">
    <location>
        <begin position="945"/>
        <end position="971"/>
    </location>
</feature>
<dbReference type="InterPro" id="IPR017850">
    <property type="entry name" value="Alkaline_phosphatase_core_sf"/>
</dbReference>
<feature type="transmembrane region" description="Helical" evidence="11">
    <location>
        <begin position="669"/>
        <end position="690"/>
    </location>
</feature>
<dbReference type="PANTHER" id="PTHR23072:SF0">
    <property type="entry name" value="GPI ETHANOLAMINE PHOSPHATE TRANSFERASE 2"/>
    <property type="match status" value="1"/>
</dbReference>
<evidence type="ECO:0000256" key="1">
    <source>
        <dbReference type="ARBA" id="ARBA00004477"/>
    </source>
</evidence>
<evidence type="ECO:0000256" key="6">
    <source>
        <dbReference type="ARBA" id="ARBA00022692"/>
    </source>
</evidence>
<keyword evidence="14" id="KW-1185">Reference proteome</keyword>
<dbReference type="InterPro" id="IPR037674">
    <property type="entry name" value="PIG-G_N"/>
</dbReference>
<reference evidence="13" key="1">
    <citation type="submission" date="2024-03" db="EMBL/GenBank/DDBJ databases">
        <title>WGS assembly of Saponaria officinalis var. Norfolk2.</title>
        <authorList>
            <person name="Jenkins J."/>
            <person name="Shu S."/>
            <person name="Grimwood J."/>
            <person name="Barry K."/>
            <person name="Goodstein D."/>
            <person name="Schmutz J."/>
            <person name="Leebens-Mack J."/>
            <person name="Osbourn A."/>
        </authorList>
    </citation>
    <scope>NUCLEOTIDE SEQUENCE [LARGE SCALE GENOMIC DNA]</scope>
    <source>
        <strain evidence="13">JIC</strain>
    </source>
</reference>
<feature type="transmembrane region" description="Helical" evidence="11">
    <location>
        <begin position="766"/>
        <end position="783"/>
    </location>
</feature>
<feature type="transmembrane region" description="Helical" evidence="11">
    <location>
        <begin position="710"/>
        <end position="729"/>
    </location>
</feature>
<evidence type="ECO:0000259" key="12">
    <source>
        <dbReference type="Pfam" id="PF19316"/>
    </source>
</evidence>
<feature type="transmembrane region" description="Helical" evidence="11">
    <location>
        <begin position="531"/>
        <end position="549"/>
    </location>
</feature>
<feature type="transmembrane region" description="Helical" evidence="11">
    <location>
        <begin position="641"/>
        <end position="662"/>
    </location>
</feature>
<evidence type="ECO:0000313" key="13">
    <source>
        <dbReference type="EMBL" id="KAK9713119.1"/>
    </source>
</evidence>
<dbReference type="CDD" id="cd16024">
    <property type="entry name" value="GPI_EPT_2"/>
    <property type="match status" value="1"/>
</dbReference>
<feature type="transmembrane region" description="Helical" evidence="11">
    <location>
        <begin position="900"/>
        <end position="925"/>
    </location>
</feature>
<keyword evidence="7" id="KW-0256">Endoplasmic reticulum</keyword>
<dbReference type="Pfam" id="PF01663">
    <property type="entry name" value="Phosphodiest"/>
    <property type="match status" value="1"/>
</dbReference>
<dbReference type="Pfam" id="PF19316">
    <property type="entry name" value="PIGO_PIGG"/>
    <property type="match status" value="1"/>
</dbReference>
<keyword evidence="9 11" id="KW-0472">Membrane</keyword>
<evidence type="ECO:0000256" key="4">
    <source>
        <dbReference type="ARBA" id="ARBA00022502"/>
    </source>
</evidence>
<dbReference type="FunFam" id="3.40.720.10:FF:000078">
    <property type="entry name" value="GPI ethanolamine phosphate transferase 2 isoform X4"/>
    <property type="match status" value="1"/>
</dbReference>
<comment type="pathway">
    <text evidence="2">Glycolipid biosynthesis; glycosylphosphatidylinositol-anchor biosynthesis.</text>
</comment>
<feature type="transmembrane region" description="Helical" evidence="11">
    <location>
        <begin position="561"/>
        <end position="579"/>
    </location>
</feature>
<gene>
    <name evidence="13" type="ORF">RND81_06G004100</name>
</gene>
<feature type="transmembrane region" description="Helical" evidence="11">
    <location>
        <begin position="822"/>
        <end position="851"/>
    </location>
</feature>
<organism evidence="13 14">
    <name type="scientific">Saponaria officinalis</name>
    <name type="common">Common soapwort</name>
    <name type="synonym">Lychnis saponaria</name>
    <dbReference type="NCBI Taxonomy" id="3572"/>
    <lineage>
        <taxon>Eukaryota</taxon>
        <taxon>Viridiplantae</taxon>
        <taxon>Streptophyta</taxon>
        <taxon>Embryophyta</taxon>
        <taxon>Tracheophyta</taxon>
        <taxon>Spermatophyta</taxon>
        <taxon>Magnoliopsida</taxon>
        <taxon>eudicotyledons</taxon>
        <taxon>Gunneridae</taxon>
        <taxon>Pentapetalae</taxon>
        <taxon>Caryophyllales</taxon>
        <taxon>Caryophyllaceae</taxon>
        <taxon>Caryophylleae</taxon>
        <taxon>Saponaria</taxon>
    </lineage>
</organism>
<dbReference type="SUPFAM" id="SSF53649">
    <property type="entry name" value="Alkaline phosphatase-like"/>
    <property type="match status" value="1"/>
</dbReference>
<dbReference type="Gene3D" id="3.40.720.10">
    <property type="entry name" value="Alkaline Phosphatase, subunit A"/>
    <property type="match status" value="1"/>
</dbReference>
<keyword evidence="8 11" id="KW-1133">Transmembrane helix</keyword>
<keyword evidence="6 11" id="KW-0812">Transmembrane</keyword>
<accession>A0AAW1K4Y9</accession>
<dbReference type="EMBL" id="JBDFQZ010000006">
    <property type="protein sequence ID" value="KAK9713119.1"/>
    <property type="molecule type" value="Genomic_DNA"/>
</dbReference>
<evidence type="ECO:0000256" key="5">
    <source>
        <dbReference type="ARBA" id="ARBA00022679"/>
    </source>
</evidence>
<protein>
    <recommendedName>
        <fullName evidence="12">GPI ethanolamine phosphate transferase 2 C-terminal domain-containing protein</fullName>
    </recommendedName>
</protein>
<sequence>MESNTRIKMKTKTMTCGKLTTLTLFAVTLQIIGLTLFVIGFFPVKPALSGLSGPESYRSPENDSIEDYDVTAMSPLQLRSLYQELSHIRPSYSRLIFMVVDGLPAEFVLGKEGTPPSEAFVHAMPYTQSLLANKRAIGYHAKAAPPTVTMPRLKAMVSGAVGGFLDVAFNFNTQAFLDDNLLYQLFRIGWNMTMFGDETWLKLFPQLFIRQDGVSSFFVKDTIQVDLNVSRHLPDEPYKDDWNLMILHYLGLDHVGHIGGRKSALMAPKLKEMDDVIKMIHLNRILSPDSKQGDTLLIVVSDHGMTDSGNHGGSSYEETDALALFIPPSLEVSQDYSFGNQDHAKQVDIAPTLALLLGVPIPKNNIGVLVMGALHSLTDGERLRALELNSWQLLRLLKAQLPHLSCAESAFGSPDNTRWSQLSHCSTNNEEMFCCLYSKTTVLHKSWKYSMSRSNNDVYNNTVTAYGEFLITASDWLTRRVTDKPLGQLVLGILGMVLSCLVFMWLLVFLRREEGLKWSRGSVDLRNSRPNWSLEEIFVVAVIVILVISMGSSSMVEEEQYIWHFMTSTLFWILLRKTLKFFPGVVQESNKDNFSSRWSHVWLILVILICSRIMRAWHQGGVNWTHLPDISKWLELAGNDWIKSIKVASGILVTSLSLFAFAGSKLNRCAIILLRFFFLLSGSLVLLHVTEFEGNIFVASNHGATLTAQIIYTLLSIGTCFAVLASPWLSSVSSVGESCSSKQISGPLVVKDHIIHLRAAIKESSYLTGWAYMLSWSLLQLLLQQPVNSMPVVLLLVQVSCCMIYFVNYGARRKPLVEVASLYFMGVAGHFGLGNSNTLATIDVAGAFIGISSHSTLLSGILMFCITYASPMFILLSLAMYTSLKDESYSRADETMEFGAILKSVIAIPVLVPLGINSVLLIAYTVILLQMRSHLFIWSVFSPKYLYVCATTACVYVGISIVAATETYICLVHTLRTRRLLDIRNALEKTSVDQ</sequence>
<feature type="transmembrane region" description="Helical" evidence="11">
    <location>
        <begin position="857"/>
        <end position="879"/>
    </location>
</feature>
<evidence type="ECO:0000256" key="11">
    <source>
        <dbReference type="SAM" id="Phobius"/>
    </source>
</evidence>
<dbReference type="InterPro" id="IPR039527">
    <property type="entry name" value="PIGG/GPI7"/>
</dbReference>
<dbReference type="GO" id="GO:0006506">
    <property type="term" value="P:GPI anchor biosynthetic process"/>
    <property type="evidence" value="ECO:0007669"/>
    <property type="project" value="UniProtKB-KW"/>
</dbReference>
<feature type="transmembrane region" description="Helical" evidence="11">
    <location>
        <begin position="21"/>
        <end position="42"/>
    </location>
</feature>
<dbReference type="GO" id="GO:0005789">
    <property type="term" value="C:endoplasmic reticulum membrane"/>
    <property type="evidence" value="ECO:0007669"/>
    <property type="project" value="UniProtKB-SubCell"/>
</dbReference>
<evidence type="ECO:0000256" key="10">
    <source>
        <dbReference type="ARBA" id="ARBA00023180"/>
    </source>
</evidence>
<evidence type="ECO:0000256" key="7">
    <source>
        <dbReference type="ARBA" id="ARBA00022824"/>
    </source>
</evidence>
<evidence type="ECO:0000256" key="3">
    <source>
        <dbReference type="ARBA" id="ARBA00005315"/>
    </source>
</evidence>
<dbReference type="GO" id="GO:0051267">
    <property type="term" value="F:CP2 mannose-ethanolamine phosphotransferase activity"/>
    <property type="evidence" value="ECO:0007669"/>
    <property type="project" value="TreeGrafter"/>
</dbReference>
<dbReference type="PANTHER" id="PTHR23072">
    <property type="entry name" value="PHOSPHATIDYLINOSITOL GLYCAN-RELATED"/>
    <property type="match status" value="1"/>
</dbReference>
<comment type="subcellular location">
    <subcellularLocation>
        <location evidence="1">Endoplasmic reticulum membrane</location>
        <topology evidence="1">Multi-pass membrane protein</topology>
    </subcellularLocation>
</comment>
<feature type="transmembrane region" description="Helical" evidence="11">
    <location>
        <begin position="600"/>
        <end position="618"/>
    </location>
</feature>
<evidence type="ECO:0000256" key="9">
    <source>
        <dbReference type="ARBA" id="ARBA00023136"/>
    </source>
</evidence>
<evidence type="ECO:0000313" key="14">
    <source>
        <dbReference type="Proteomes" id="UP001443914"/>
    </source>
</evidence>
<feature type="domain" description="GPI ethanolamine phosphate transferase 2 C-terminal" evidence="12">
    <location>
        <begin position="535"/>
        <end position="966"/>
    </location>
</feature>
<evidence type="ECO:0000256" key="2">
    <source>
        <dbReference type="ARBA" id="ARBA00004687"/>
    </source>
</evidence>
<proteinExistence type="inferred from homology"/>
<dbReference type="AlphaFoldDB" id="A0AAW1K4Y9"/>
<dbReference type="InterPro" id="IPR002591">
    <property type="entry name" value="Phosphodiest/P_Trfase"/>
</dbReference>
<comment type="caution">
    <text evidence="13">The sequence shown here is derived from an EMBL/GenBank/DDBJ whole genome shotgun (WGS) entry which is preliminary data.</text>
</comment>
<keyword evidence="4" id="KW-0337">GPI-anchor biosynthesis</keyword>
<comment type="similarity">
    <text evidence="3">Belongs to the PIGG/PIGN/PIGO family. PIGG subfamily.</text>
</comment>
<feature type="transmembrane region" description="Helical" evidence="11">
    <location>
        <begin position="489"/>
        <end position="510"/>
    </location>
</feature>
<name>A0AAW1K4Y9_SAPOF</name>
<dbReference type="Proteomes" id="UP001443914">
    <property type="component" value="Unassembled WGS sequence"/>
</dbReference>
<keyword evidence="10" id="KW-0325">Glycoprotein</keyword>
<keyword evidence="5" id="KW-0808">Transferase</keyword>
<dbReference type="InterPro" id="IPR045687">
    <property type="entry name" value="PIGG/GPI7_C"/>
</dbReference>
<feature type="transmembrane region" description="Helical" evidence="11">
    <location>
        <begin position="789"/>
        <end position="810"/>
    </location>
</feature>
<evidence type="ECO:0000256" key="8">
    <source>
        <dbReference type="ARBA" id="ARBA00022989"/>
    </source>
</evidence>